<dbReference type="Pfam" id="PF13481">
    <property type="entry name" value="AAA_25"/>
    <property type="match status" value="1"/>
</dbReference>
<proteinExistence type="predicted"/>
<evidence type="ECO:0000313" key="1">
    <source>
        <dbReference type="EMBL" id="EKT81850.1"/>
    </source>
</evidence>
<dbReference type="RefSeq" id="WP_005257050.1">
    <property type="nucleotide sequence ID" value="NZ_AJYC02000047.1"/>
</dbReference>
<dbReference type="AlphaFoldDB" id="K8XXC4"/>
<organism evidence="1 2">
    <name type="scientific">Rhodococcus opacus M213</name>
    <dbReference type="NCBI Taxonomy" id="1129896"/>
    <lineage>
        <taxon>Bacteria</taxon>
        <taxon>Bacillati</taxon>
        <taxon>Actinomycetota</taxon>
        <taxon>Actinomycetes</taxon>
        <taxon>Mycobacteriales</taxon>
        <taxon>Nocardiaceae</taxon>
        <taxon>Rhodococcus</taxon>
    </lineage>
</organism>
<protein>
    <submittedName>
        <fullName evidence="1">Uncharacterized protein</fullName>
    </submittedName>
</protein>
<accession>K8XXC4</accession>
<dbReference type="EMBL" id="AJYC02000047">
    <property type="protein sequence ID" value="EKT81850.1"/>
    <property type="molecule type" value="Genomic_DNA"/>
</dbReference>
<dbReference type="InterPro" id="IPR027417">
    <property type="entry name" value="P-loop_NTPase"/>
</dbReference>
<sequence>MTTTNKFKQRTYAEVNPLTDEDAWIIDGYVSSFHTMFYGEPKAGKSSLVSAVIASVVSGQPFLGVSPNRKMRVAVFGSDDGAAEEYRERIGSAFTEDLESPPIGFYDLPVMSASDWPEAVAQVIEDGYDFVVIDNVEGCIDGDPNQSQPWQRLYAGTKGFIAKGIPVLLVHHASDKSFQGSKSSKPGGHYKATASVRHRVHIRKIGKIGKMELDLVGNRGQERTVKLMRTGLVEYDVTGEETAEEMQAESEKTKRTRDKAVMDANLEKSKFVVAHCQGMSDRDAASSLAAKFGGTEEGQKTFLRHMKGALLDKQGRGSRTSWELLTS</sequence>
<dbReference type="Gene3D" id="3.40.50.300">
    <property type="entry name" value="P-loop containing nucleotide triphosphate hydrolases"/>
    <property type="match status" value="1"/>
</dbReference>
<gene>
    <name evidence="1" type="ORF">WSS_A15199</name>
</gene>
<dbReference type="SUPFAM" id="SSF52540">
    <property type="entry name" value="P-loop containing nucleoside triphosphate hydrolases"/>
    <property type="match status" value="1"/>
</dbReference>
<comment type="caution">
    <text evidence="1">The sequence shown here is derived from an EMBL/GenBank/DDBJ whole genome shotgun (WGS) entry which is preliminary data.</text>
</comment>
<reference evidence="1 2" key="1">
    <citation type="journal article" date="2013" name="Genome Announc.">
        <title>Draft Genome Sequence of Rhodococcus opacus Strain M213 Shows a Diverse Catabolic Potential.</title>
        <authorList>
            <person name="Pathak A."/>
            <person name="Green S.J."/>
            <person name="Ogram A."/>
            <person name="Chauhan A."/>
        </authorList>
    </citation>
    <scope>NUCLEOTIDE SEQUENCE [LARGE SCALE GENOMIC DNA]</scope>
    <source>
        <strain evidence="1 2">M213</strain>
    </source>
</reference>
<name>K8XXC4_RHOOP</name>
<evidence type="ECO:0000313" key="2">
    <source>
        <dbReference type="Proteomes" id="UP000005951"/>
    </source>
</evidence>
<dbReference type="Proteomes" id="UP000005951">
    <property type="component" value="Unassembled WGS sequence"/>
</dbReference>